<dbReference type="InterPro" id="IPR033708">
    <property type="entry name" value="Anticodon_Ile_BEm"/>
</dbReference>
<organism evidence="14 15">
    <name type="scientific">Ancylobacter pratisalsi</name>
    <dbReference type="NCBI Taxonomy" id="1745854"/>
    <lineage>
        <taxon>Bacteria</taxon>
        <taxon>Pseudomonadati</taxon>
        <taxon>Pseudomonadota</taxon>
        <taxon>Alphaproteobacteria</taxon>
        <taxon>Hyphomicrobiales</taxon>
        <taxon>Xanthobacteraceae</taxon>
        <taxon>Ancylobacter</taxon>
    </lineage>
</organism>
<keyword evidence="7 10" id="KW-0030">Aminoacyl-tRNA synthetase</keyword>
<evidence type="ECO:0000256" key="10">
    <source>
        <dbReference type="HAMAP-Rule" id="MF_02002"/>
    </source>
</evidence>
<dbReference type="GO" id="GO:0005524">
    <property type="term" value="F:ATP binding"/>
    <property type="evidence" value="ECO:0007669"/>
    <property type="project" value="UniProtKB-UniRule"/>
</dbReference>
<dbReference type="InterPro" id="IPR002301">
    <property type="entry name" value="Ile-tRNA-ligase"/>
</dbReference>
<evidence type="ECO:0000256" key="8">
    <source>
        <dbReference type="ARBA" id="ARBA00025217"/>
    </source>
</evidence>
<dbReference type="EC" id="6.1.1.5" evidence="10"/>
<feature type="region of interest" description="Disordered" evidence="11">
    <location>
        <begin position="1"/>
        <end position="24"/>
    </location>
</feature>
<dbReference type="InterPro" id="IPR009008">
    <property type="entry name" value="Val/Leu/Ile-tRNA-synth_edit"/>
</dbReference>
<sequence>MTSRNSNGRTEKEPNGEAAAHDYSSTLFLPQTDFPMRAGLPQREPEMLARWERIDLYGKQRKAGAGRPRFVLHDGPPYANGNIHIGHALNKILKDVVVRSQGALGYDSNYVPGWDCHGLPIEWKIEEENYRKKGKVKPDFSDPQAMVAFRQECRSYAEHWLDVQREEFKRLGVEGDWAHPYATMAYASEAQIAREIMKFAGNGLLYRGSKPVMWSVVEKTALAEAEVEYHDHQSTTIYVKFPVKGYRKSAATAGGLPKGLEPADKAADIHLFPSFEGASIVIWTTTPWTIPGNRAIAFSPDVTYAVYEVTEAADDNWAKVGEHFILADNLAADVFKAARVTGYERHTQLDPTHLVCAHPLRGVEGSKGYYDFPVPVVPGDFVTDDTGTGFVHLAPGHGADDFNLYISRHLGEVPHTVGPDGYYYDHVPLFAGHRVMDDKGKEGDANDVVIKALLAADKIIARGRLKHQYPHSWRSKAPVIFRNTPQWFIAMDKDIAATDGSSTVGDTLRARALGGIAGVQWVPETGRNRINGMIENRPDWVVSRQRAWGVPIAVFVRDMGDGNVEILRDEKVNERIANAFAAEGADAWYQHGAAQRFLGNDYSPDEWHKVDDILDVWFDSGSTHAFTLEVREDLKVDRAFNGGPDRVMYLEGSDQHRGWFHSSLLESCGTRGRPPYDVVLTHGFVLDEQGRKMSKSVGNVVAPQEVIKASGADILRLWVCASDYSDDLRIGPEILKTTVETYRKLRNTLRWLLGSLNHYREAERVAYVDMPPLERMVLHRLVELDGVVRDAYAAFDFKRVNAALTAFMTTELSAFYFDVRKDALYCDPISSVTRHACLTVLDEVFHRLVIWLAPILPFTAEETWLARFPSEDGSVHLQTFPETPEKWRNDKLADEWRKIRQVRRVVLGALEMERAAKRIGSSLEAAPVIHVSDPALFAAVSAVDLAEVCITSDAHLMPDEGPKDAFRLDEVPGVSVVPAKAQGHKCARSWKISPLVGTDPDYPDVTPRDALALRELAIARRAAE</sequence>
<name>A0A6P1YMG2_9HYPH</name>
<dbReference type="PRINTS" id="PR00984">
    <property type="entry name" value="TRNASYNTHILE"/>
</dbReference>
<dbReference type="EMBL" id="CP048630">
    <property type="protein sequence ID" value="QIB33891.1"/>
    <property type="molecule type" value="Genomic_DNA"/>
</dbReference>
<comment type="subunit">
    <text evidence="10">Monomer.</text>
</comment>
<dbReference type="Proteomes" id="UP000464751">
    <property type="component" value="Chromosome"/>
</dbReference>
<comment type="function">
    <text evidence="8 10">Catalyzes the attachment of isoleucine to tRNA(Ile). As IleRS can inadvertently accommodate and process structurally similar amino acids such as valine, to avoid such errors it has two additional distinct tRNA(Ile)-dependent editing activities. One activity is designated as 'pretransfer' editing and involves the hydrolysis of activated Val-AMP. The other activity is designated 'posttransfer' editing and involves deacylation of mischarged Val-tRNA(Ile).</text>
</comment>
<dbReference type="PROSITE" id="PS00178">
    <property type="entry name" value="AA_TRNA_LIGASE_I"/>
    <property type="match status" value="1"/>
</dbReference>
<keyword evidence="6 10" id="KW-0648">Protein biosynthesis</keyword>
<dbReference type="InterPro" id="IPR013155">
    <property type="entry name" value="M/V/L/I-tRNA-synth_anticd-bd"/>
</dbReference>
<dbReference type="RefSeq" id="WP_163074986.1">
    <property type="nucleotide sequence ID" value="NZ_CP048630.1"/>
</dbReference>
<dbReference type="InterPro" id="IPR001412">
    <property type="entry name" value="aa-tRNA-synth_I_CS"/>
</dbReference>
<dbReference type="Pfam" id="PF08264">
    <property type="entry name" value="Anticodon_1"/>
    <property type="match status" value="1"/>
</dbReference>
<comment type="domain">
    <text evidence="10">IleRS has two distinct active sites: one for aminoacylation and one for editing. The misactivated valine is translocated from the active site to the editing site, which sterically excludes the correctly activated isoleucine. The single editing site contains two valyl binding pockets, one specific for each substrate (Val-AMP or Val-tRNA(Ile)).</text>
</comment>
<dbReference type="CDD" id="cd07960">
    <property type="entry name" value="Anticodon_Ia_Ile_BEm"/>
    <property type="match status" value="1"/>
</dbReference>
<dbReference type="HAMAP" id="MF_02002">
    <property type="entry name" value="Ile_tRNA_synth_type1"/>
    <property type="match status" value="1"/>
</dbReference>
<keyword evidence="4 10" id="KW-0547">Nucleotide-binding</keyword>
<dbReference type="GO" id="GO:0004822">
    <property type="term" value="F:isoleucine-tRNA ligase activity"/>
    <property type="evidence" value="ECO:0007669"/>
    <property type="project" value="UniProtKB-UniRule"/>
</dbReference>
<evidence type="ECO:0000313" key="15">
    <source>
        <dbReference type="Proteomes" id="UP000464751"/>
    </source>
</evidence>
<evidence type="ECO:0000256" key="2">
    <source>
        <dbReference type="ARBA" id="ARBA00022490"/>
    </source>
</evidence>
<comment type="catalytic activity">
    <reaction evidence="9 10">
        <text>tRNA(Ile) + L-isoleucine + ATP = L-isoleucyl-tRNA(Ile) + AMP + diphosphate</text>
        <dbReference type="Rhea" id="RHEA:11060"/>
        <dbReference type="Rhea" id="RHEA-COMP:9666"/>
        <dbReference type="Rhea" id="RHEA-COMP:9695"/>
        <dbReference type="ChEBI" id="CHEBI:30616"/>
        <dbReference type="ChEBI" id="CHEBI:33019"/>
        <dbReference type="ChEBI" id="CHEBI:58045"/>
        <dbReference type="ChEBI" id="CHEBI:78442"/>
        <dbReference type="ChEBI" id="CHEBI:78528"/>
        <dbReference type="ChEBI" id="CHEBI:456215"/>
        <dbReference type="EC" id="6.1.1.5"/>
    </reaction>
</comment>
<dbReference type="SUPFAM" id="SSF52374">
    <property type="entry name" value="Nucleotidylyl transferase"/>
    <property type="match status" value="1"/>
</dbReference>
<dbReference type="Gene3D" id="3.40.50.620">
    <property type="entry name" value="HUPs"/>
    <property type="match status" value="2"/>
</dbReference>
<dbReference type="GO" id="GO:0005829">
    <property type="term" value="C:cytosol"/>
    <property type="evidence" value="ECO:0007669"/>
    <property type="project" value="TreeGrafter"/>
</dbReference>
<evidence type="ECO:0000256" key="1">
    <source>
        <dbReference type="ARBA" id="ARBA00006887"/>
    </source>
</evidence>
<feature type="binding site" evidence="10">
    <location>
        <position position="651"/>
    </location>
    <ligand>
        <name>L-isoleucyl-5'-AMP</name>
        <dbReference type="ChEBI" id="CHEBI:178002"/>
    </ligand>
</feature>
<dbReference type="GO" id="GO:0000049">
    <property type="term" value="F:tRNA binding"/>
    <property type="evidence" value="ECO:0007669"/>
    <property type="project" value="InterPro"/>
</dbReference>
<comment type="similarity">
    <text evidence="1 10">Belongs to the class-I aminoacyl-tRNA synthetase family. IleS type 1 subfamily.</text>
</comment>
<accession>A0A6P1YMG2</accession>
<dbReference type="PANTHER" id="PTHR42765:SF1">
    <property type="entry name" value="ISOLEUCINE--TRNA LIGASE, MITOCHONDRIAL"/>
    <property type="match status" value="1"/>
</dbReference>
<protein>
    <recommendedName>
        <fullName evidence="10">Isoleucine--tRNA ligase</fullName>
        <ecNumber evidence="10">6.1.1.5</ecNumber>
    </recommendedName>
    <alternativeName>
        <fullName evidence="10">Isoleucyl-tRNA synthetase</fullName>
        <shortName evidence="10">IleRS</shortName>
    </alternativeName>
</protein>
<keyword evidence="3 10" id="KW-0436">Ligase</keyword>
<dbReference type="NCBIfam" id="TIGR00392">
    <property type="entry name" value="ileS"/>
    <property type="match status" value="1"/>
</dbReference>
<evidence type="ECO:0000256" key="7">
    <source>
        <dbReference type="ARBA" id="ARBA00023146"/>
    </source>
</evidence>
<comment type="subcellular location">
    <subcellularLocation>
        <location evidence="10">Cytoplasm</location>
    </subcellularLocation>
</comment>
<evidence type="ECO:0000313" key="14">
    <source>
        <dbReference type="EMBL" id="QIB33891.1"/>
    </source>
</evidence>
<keyword evidence="2 10" id="KW-0963">Cytoplasm</keyword>
<comment type="caution">
    <text evidence="10">Lacks conserved residue(s) required for the propagation of feature annotation.</text>
</comment>
<dbReference type="GO" id="GO:0006428">
    <property type="term" value="P:isoleucyl-tRNA aminoacylation"/>
    <property type="evidence" value="ECO:0007669"/>
    <property type="project" value="UniProtKB-UniRule"/>
</dbReference>
<keyword evidence="15" id="KW-1185">Reference proteome</keyword>
<dbReference type="SUPFAM" id="SSF50677">
    <property type="entry name" value="ValRS/IleRS/LeuRS editing domain"/>
    <property type="match status" value="1"/>
</dbReference>
<evidence type="ECO:0000256" key="3">
    <source>
        <dbReference type="ARBA" id="ARBA00022598"/>
    </source>
</evidence>
<dbReference type="InterPro" id="IPR002300">
    <property type="entry name" value="aa-tRNA-synth_Ia"/>
</dbReference>
<dbReference type="PANTHER" id="PTHR42765">
    <property type="entry name" value="SOLEUCYL-TRNA SYNTHETASE"/>
    <property type="match status" value="1"/>
</dbReference>
<evidence type="ECO:0000256" key="4">
    <source>
        <dbReference type="ARBA" id="ARBA00022741"/>
    </source>
</evidence>
<reference evidence="14 15" key="1">
    <citation type="submission" date="2020-02" db="EMBL/GenBank/DDBJ databases">
        <authorList>
            <person name="Li G."/>
        </authorList>
    </citation>
    <scope>NUCLEOTIDE SEQUENCE [LARGE SCALE GENOMIC DNA]</scope>
    <source>
        <strain evidence="14 15">DSM 102029</strain>
    </source>
</reference>
<feature type="binding site" evidence="10">
    <location>
        <position position="695"/>
    </location>
    <ligand>
        <name>ATP</name>
        <dbReference type="ChEBI" id="CHEBI:30616"/>
    </ligand>
</feature>
<dbReference type="InterPro" id="IPR023585">
    <property type="entry name" value="Ile-tRNA-ligase_type1"/>
</dbReference>
<dbReference type="Gene3D" id="1.10.730.20">
    <property type="match status" value="1"/>
</dbReference>
<feature type="domain" description="Aminoacyl-tRNA synthetase class Ia" evidence="12">
    <location>
        <begin position="47"/>
        <end position="730"/>
    </location>
</feature>
<proteinExistence type="inferred from homology"/>
<dbReference type="Pfam" id="PF00133">
    <property type="entry name" value="tRNA-synt_1"/>
    <property type="match status" value="1"/>
</dbReference>
<feature type="short sequence motif" description="'KMSKS' region" evidence="10">
    <location>
        <begin position="692"/>
        <end position="696"/>
    </location>
</feature>
<dbReference type="KEGG" id="apra:G3A50_09345"/>
<dbReference type="InterPro" id="IPR009080">
    <property type="entry name" value="tRNAsynth_Ia_anticodon-bd"/>
</dbReference>
<dbReference type="Gene3D" id="3.90.740.10">
    <property type="entry name" value="Valyl/Leucyl/Isoleucyl-tRNA synthetase, editing domain"/>
    <property type="match status" value="1"/>
</dbReference>
<evidence type="ECO:0000256" key="9">
    <source>
        <dbReference type="ARBA" id="ARBA00048359"/>
    </source>
</evidence>
<evidence type="ECO:0000256" key="6">
    <source>
        <dbReference type="ARBA" id="ARBA00022917"/>
    </source>
</evidence>
<keyword evidence="5 10" id="KW-0067">ATP-binding</keyword>
<dbReference type="GO" id="GO:0002161">
    <property type="term" value="F:aminoacyl-tRNA deacylase activity"/>
    <property type="evidence" value="ECO:0007669"/>
    <property type="project" value="InterPro"/>
</dbReference>
<evidence type="ECO:0000256" key="5">
    <source>
        <dbReference type="ARBA" id="ARBA00022840"/>
    </source>
</evidence>
<evidence type="ECO:0000256" key="11">
    <source>
        <dbReference type="SAM" id="MobiDB-lite"/>
    </source>
</evidence>
<feature type="domain" description="Methionyl/Valyl/Leucyl/Isoleucyl-tRNA synthetase anticodon-binding" evidence="13">
    <location>
        <begin position="775"/>
        <end position="925"/>
    </location>
</feature>
<feature type="short sequence motif" description="'HIGH' region" evidence="10">
    <location>
        <begin position="77"/>
        <end position="87"/>
    </location>
</feature>
<dbReference type="InterPro" id="IPR050081">
    <property type="entry name" value="Ile-tRNA_ligase"/>
</dbReference>
<evidence type="ECO:0000259" key="12">
    <source>
        <dbReference type="Pfam" id="PF00133"/>
    </source>
</evidence>
<dbReference type="FunFam" id="3.40.50.620:FF:000042">
    <property type="entry name" value="Isoleucine--tRNA ligase"/>
    <property type="match status" value="1"/>
</dbReference>
<dbReference type="SUPFAM" id="SSF47323">
    <property type="entry name" value="Anticodon-binding domain of a subclass of class I aminoacyl-tRNA synthetases"/>
    <property type="match status" value="1"/>
</dbReference>
<dbReference type="InterPro" id="IPR014729">
    <property type="entry name" value="Rossmann-like_a/b/a_fold"/>
</dbReference>
<evidence type="ECO:0000259" key="13">
    <source>
        <dbReference type="Pfam" id="PF08264"/>
    </source>
</evidence>
<gene>
    <name evidence="10" type="primary">ileS</name>
    <name evidence="14" type="ORF">G3A50_09345</name>
</gene>
<dbReference type="AlphaFoldDB" id="A0A6P1YMG2"/>